<dbReference type="EC" id="6.1.1.17" evidence="2"/>
<dbReference type="Pfam" id="PF19269">
    <property type="entry name" value="Anticodon_2"/>
    <property type="match status" value="1"/>
</dbReference>
<keyword evidence="3 9" id="KW-0436">Ligase</keyword>
<dbReference type="PANTHER" id="PTHR43311:SF2">
    <property type="entry name" value="GLUTAMATE--TRNA LIGASE, MITOCHONDRIAL-RELATED"/>
    <property type="match status" value="1"/>
</dbReference>
<dbReference type="PROSITE" id="PS00178">
    <property type="entry name" value="AA_TRNA_LIGASE_I"/>
    <property type="match status" value="1"/>
</dbReference>
<dbReference type="GO" id="GO:0004818">
    <property type="term" value="F:glutamate-tRNA ligase activity"/>
    <property type="evidence" value="ECO:0007669"/>
    <property type="project" value="UniProtKB-EC"/>
</dbReference>
<dbReference type="InterPro" id="IPR001412">
    <property type="entry name" value="aa-tRNA-synth_I_CS"/>
</dbReference>
<accession>A0A5C3EQW8</accession>
<evidence type="ECO:0000256" key="9">
    <source>
        <dbReference type="RuleBase" id="RU363037"/>
    </source>
</evidence>
<name>A0A5C3EQW8_9BASI</name>
<dbReference type="Pfam" id="PF00749">
    <property type="entry name" value="tRNA-synt_1c"/>
    <property type="match status" value="1"/>
</dbReference>
<feature type="domain" description="Aminoacyl-tRNA synthetase class I anticodon-binding" evidence="12">
    <location>
        <begin position="538"/>
        <end position="583"/>
    </location>
</feature>
<dbReference type="InterPro" id="IPR004527">
    <property type="entry name" value="Glu-tRNA-ligase_bac/mito"/>
</dbReference>
<feature type="region of interest" description="Disordered" evidence="10">
    <location>
        <begin position="154"/>
        <end position="175"/>
    </location>
</feature>
<dbReference type="PRINTS" id="PR00987">
    <property type="entry name" value="TRNASYNTHGLU"/>
</dbReference>
<dbReference type="GO" id="GO:0005524">
    <property type="term" value="F:ATP binding"/>
    <property type="evidence" value="ECO:0007669"/>
    <property type="project" value="UniProtKB-KW"/>
</dbReference>
<dbReference type="HAMAP" id="MF_00022">
    <property type="entry name" value="Glu_tRNA_synth_type1"/>
    <property type="match status" value="1"/>
</dbReference>
<evidence type="ECO:0000313" key="14">
    <source>
        <dbReference type="Proteomes" id="UP000324022"/>
    </source>
</evidence>
<dbReference type="Gene3D" id="1.10.10.350">
    <property type="match status" value="1"/>
</dbReference>
<protein>
    <recommendedName>
        <fullName evidence="2">glutamate--tRNA ligase</fullName>
        <ecNumber evidence="2">6.1.1.17</ecNumber>
    </recommendedName>
    <alternativeName>
        <fullName evidence="8">Glutamyl-tRNA synthetase</fullName>
    </alternativeName>
</protein>
<feature type="region of interest" description="Disordered" evidence="10">
    <location>
        <begin position="21"/>
        <end position="48"/>
    </location>
</feature>
<dbReference type="InterPro" id="IPR045462">
    <property type="entry name" value="aa-tRNA-synth_I_cd-bd"/>
</dbReference>
<reference evidence="13 14" key="1">
    <citation type="submission" date="2018-03" db="EMBL/GenBank/DDBJ databases">
        <authorList>
            <person name="Guldener U."/>
        </authorList>
    </citation>
    <scope>NUCLEOTIDE SEQUENCE [LARGE SCALE GENOMIC DNA]</scope>
    <source>
        <strain evidence="13 14">NBRC100155</strain>
    </source>
</reference>
<dbReference type="GO" id="GO:0008270">
    <property type="term" value="F:zinc ion binding"/>
    <property type="evidence" value="ECO:0007669"/>
    <property type="project" value="InterPro"/>
</dbReference>
<keyword evidence="5 9" id="KW-0067">ATP-binding</keyword>
<dbReference type="AlphaFoldDB" id="A0A5C3EQW8"/>
<dbReference type="CDD" id="cd00808">
    <property type="entry name" value="GluRS_core"/>
    <property type="match status" value="1"/>
</dbReference>
<keyword evidence="6 9" id="KW-0648">Protein biosynthesis</keyword>
<dbReference type="Proteomes" id="UP000324022">
    <property type="component" value="Unassembled WGS sequence"/>
</dbReference>
<evidence type="ECO:0000256" key="1">
    <source>
        <dbReference type="ARBA" id="ARBA00007894"/>
    </source>
</evidence>
<dbReference type="InterPro" id="IPR020751">
    <property type="entry name" value="aa-tRNA-synth_I_codon-bd_sub2"/>
</dbReference>
<evidence type="ECO:0000259" key="12">
    <source>
        <dbReference type="Pfam" id="PF19269"/>
    </source>
</evidence>
<proteinExistence type="inferred from homology"/>
<gene>
    <name evidence="13" type="ORF">UTRI_02922</name>
</gene>
<evidence type="ECO:0000313" key="13">
    <source>
        <dbReference type="EMBL" id="SPO32365.1"/>
    </source>
</evidence>
<comment type="similarity">
    <text evidence="1">Belongs to the class-I aminoacyl-tRNA synthetase family. Glutamate--tRNA ligase type 1 subfamily.</text>
</comment>
<dbReference type="OrthoDB" id="428822at2759"/>
<dbReference type="EMBL" id="OOIN01000043">
    <property type="protein sequence ID" value="SPO32365.1"/>
    <property type="molecule type" value="Genomic_DNA"/>
</dbReference>
<evidence type="ECO:0000256" key="10">
    <source>
        <dbReference type="SAM" id="MobiDB-lite"/>
    </source>
</evidence>
<dbReference type="InterPro" id="IPR049940">
    <property type="entry name" value="GluQ/Sye"/>
</dbReference>
<dbReference type="InterPro" id="IPR014729">
    <property type="entry name" value="Rossmann-like_a/b/a_fold"/>
</dbReference>
<evidence type="ECO:0000256" key="6">
    <source>
        <dbReference type="ARBA" id="ARBA00022917"/>
    </source>
</evidence>
<dbReference type="InterPro" id="IPR000924">
    <property type="entry name" value="Glu/Gln-tRNA-synth"/>
</dbReference>
<feature type="domain" description="Glutamyl/glutaminyl-tRNA synthetase class Ib catalytic" evidence="11">
    <location>
        <begin position="49"/>
        <end position="335"/>
    </location>
</feature>
<dbReference type="InterPro" id="IPR008925">
    <property type="entry name" value="aa_tRNA-synth_I_cd-bd_sf"/>
</dbReference>
<keyword evidence="14" id="KW-1185">Reference proteome</keyword>
<evidence type="ECO:0000256" key="4">
    <source>
        <dbReference type="ARBA" id="ARBA00022741"/>
    </source>
</evidence>
<dbReference type="InterPro" id="IPR033910">
    <property type="entry name" value="GluRS_core"/>
</dbReference>
<evidence type="ECO:0000256" key="3">
    <source>
        <dbReference type="ARBA" id="ARBA00022598"/>
    </source>
</evidence>
<dbReference type="SUPFAM" id="SSF48163">
    <property type="entry name" value="An anticodon-binding domain of class I aminoacyl-tRNA synthetases"/>
    <property type="match status" value="1"/>
</dbReference>
<keyword evidence="7 9" id="KW-0030">Aminoacyl-tRNA synthetase</keyword>
<dbReference type="InterPro" id="IPR020058">
    <property type="entry name" value="Glu/Gln-tRNA-synth_Ib_cat-dom"/>
</dbReference>
<dbReference type="Gene3D" id="3.40.50.620">
    <property type="entry name" value="HUPs"/>
    <property type="match status" value="1"/>
</dbReference>
<dbReference type="GO" id="GO:0000049">
    <property type="term" value="F:tRNA binding"/>
    <property type="evidence" value="ECO:0007669"/>
    <property type="project" value="InterPro"/>
</dbReference>
<dbReference type="PANTHER" id="PTHR43311">
    <property type="entry name" value="GLUTAMATE--TRNA LIGASE"/>
    <property type="match status" value="1"/>
</dbReference>
<dbReference type="GO" id="GO:0006424">
    <property type="term" value="P:glutamyl-tRNA aminoacylation"/>
    <property type="evidence" value="ECO:0007669"/>
    <property type="project" value="InterPro"/>
</dbReference>
<dbReference type="SUPFAM" id="SSF52374">
    <property type="entry name" value="Nucleotidylyl transferase"/>
    <property type="match status" value="1"/>
</dbReference>
<evidence type="ECO:0000256" key="8">
    <source>
        <dbReference type="ARBA" id="ARBA00030865"/>
    </source>
</evidence>
<evidence type="ECO:0000256" key="7">
    <source>
        <dbReference type="ARBA" id="ARBA00023146"/>
    </source>
</evidence>
<evidence type="ECO:0000256" key="2">
    <source>
        <dbReference type="ARBA" id="ARBA00012835"/>
    </source>
</evidence>
<dbReference type="NCBIfam" id="TIGR00464">
    <property type="entry name" value="gltX_bact"/>
    <property type="match status" value="1"/>
</dbReference>
<evidence type="ECO:0000259" key="11">
    <source>
        <dbReference type="Pfam" id="PF00749"/>
    </source>
</evidence>
<dbReference type="GO" id="GO:0005739">
    <property type="term" value="C:mitochondrion"/>
    <property type="evidence" value="ECO:0007669"/>
    <property type="project" value="TreeGrafter"/>
</dbReference>
<keyword evidence="4 9" id="KW-0547">Nucleotide-binding</keyword>
<organism evidence="13 14">
    <name type="scientific">Ustilago trichophora</name>
    <dbReference type="NCBI Taxonomy" id="86804"/>
    <lineage>
        <taxon>Eukaryota</taxon>
        <taxon>Fungi</taxon>
        <taxon>Dikarya</taxon>
        <taxon>Basidiomycota</taxon>
        <taxon>Ustilaginomycotina</taxon>
        <taxon>Ustilaginomycetes</taxon>
        <taxon>Ustilaginales</taxon>
        <taxon>Ustilaginaceae</taxon>
        <taxon>Ustilago</taxon>
    </lineage>
</organism>
<sequence>MSASRASRRYLSAAHNRRLYSTNTASTASTTTTTTSSSSSSSSAAKPARLRFAPSPTGYLHLGGLRTALFNHLYARALGAKWILRIEDTDQTRLVPGSVSALQHTLEWAKLDYDEGPSAAGSHGPYVQSERLDLYRSYAERLIAAGKAYRDFRAESTSNPNEEVSTRGKNVPLRDNYIPPTEAEAKHLISLNKPYVVRLRAPSTSLDHSDLVYGHLHFPADPHKHGTEDPILLKSNGWPTYHLANVVDDHEMGITHVLRGEEWLPSLPKHIWLYRALGLTPPHFAHLPLLVNADGTKLSKRTGDVKVESYRDRGFEPEALNNFLGLMGYNNLAYHQHSSSRGGDSGKNGQTEQDSTALDVLTMAEMIRGFDISHVNRSRATVDMSKLYYLNARHVALKLEDKSRYGGRDELVAKITPKLSEAFPEAAQRFSSDSELVENVILLTKGTSATLYDIPDSARPLFRAADFSQSEARALFSKNALIHTHFNSAVSEAHSLFTNLAREAWTRESIHEIISKLPKILSDAFSAPPPDAKEVKSAKTKVKKAAVLAPLRFAISARERGAPLADLLLFLGRDESLGRLEAAQTAVEEGLLTT</sequence>
<evidence type="ECO:0000256" key="5">
    <source>
        <dbReference type="ARBA" id="ARBA00022840"/>
    </source>
</evidence>
<feature type="compositionally biased region" description="Low complexity" evidence="10">
    <location>
        <begin position="21"/>
        <end position="45"/>
    </location>
</feature>